<dbReference type="KEGG" id="atl:Athai_01770"/>
<sequence length="373" mass="39775">MVLGPLMVLGARMHAVAPRVVLVTGVSRYFAAQVAARLAADPRVDRVVGVDETEPTGVAASLLPAVDYRRADISSPGIARLVTDAGVDTVLHLAVVAGPTGAGGRDAMKELNVIGTLQLLSACQHAPTVRRLVVRSSTAAYGASPRDPAIFTERTALRAMPRGGYAKDVVEIEGYVRGFRRRRPDTAVTVLRFAPFVGSRADTMLTRYFSLPVVPTVLGHDPRIQFVHADDAVEVACRAAREDHSGDFNVAGPGVLLLSQAIRRAGRVPWPMPDPAMTAVAQLARRSGLVDFSLDQLDFLVHGRVVDVRRLIDDFGYRPRSTPEAFDDFIAGHGMGAPVDAGGLDAAERLLRTGGRAVLSGLRSVLSAKGDRP</sequence>
<protein>
    <recommendedName>
        <fullName evidence="1">NAD-dependent epimerase/dehydratase domain-containing protein</fullName>
    </recommendedName>
</protein>
<dbReference type="InterPro" id="IPR001509">
    <property type="entry name" value="Epimerase_deHydtase"/>
</dbReference>
<dbReference type="Gene3D" id="3.40.50.720">
    <property type="entry name" value="NAD(P)-binding Rossmann-like Domain"/>
    <property type="match status" value="1"/>
</dbReference>
<name>A0A7R7HVA1_9ACTN</name>
<gene>
    <name evidence="2" type="ORF">Athai_01770</name>
</gene>
<dbReference type="InterPro" id="IPR050177">
    <property type="entry name" value="Lipid_A_modif_metabolic_enz"/>
</dbReference>
<evidence type="ECO:0000313" key="2">
    <source>
        <dbReference type="EMBL" id="BCJ32674.1"/>
    </source>
</evidence>
<dbReference type="EMBL" id="AP023355">
    <property type="protein sequence ID" value="BCJ32674.1"/>
    <property type="molecule type" value="Genomic_DNA"/>
</dbReference>
<proteinExistence type="predicted"/>
<reference evidence="2 3" key="1">
    <citation type="submission" date="2020-08" db="EMBL/GenBank/DDBJ databases">
        <title>Whole genome shotgun sequence of Actinocatenispora thailandica NBRC 105041.</title>
        <authorList>
            <person name="Komaki H."/>
            <person name="Tamura T."/>
        </authorList>
    </citation>
    <scope>NUCLEOTIDE SEQUENCE [LARGE SCALE GENOMIC DNA]</scope>
    <source>
        <strain evidence="2 3">NBRC 105041</strain>
    </source>
</reference>
<dbReference type="InterPro" id="IPR036291">
    <property type="entry name" value="NAD(P)-bd_dom_sf"/>
</dbReference>
<evidence type="ECO:0000313" key="3">
    <source>
        <dbReference type="Proteomes" id="UP000611640"/>
    </source>
</evidence>
<evidence type="ECO:0000259" key="1">
    <source>
        <dbReference type="Pfam" id="PF01370"/>
    </source>
</evidence>
<accession>A0A7R7HVA1</accession>
<organism evidence="2 3">
    <name type="scientific">Actinocatenispora thailandica</name>
    <dbReference type="NCBI Taxonomy" id="227318"/>
    <lineage>
        <taxon>Bacteria</taxon>
        <taxon>Bacillati</taxon>
        <taxon>Actinomycetota</taxon>
        <taxon>Actinomycetes</taxon>
        <taxon>Micromonosporales</taxon>
        <taxon>Micromonosporaceae</taxon>
        <taxon>Actinocatenispora</taxon>
    </lineage>
</organism>
<dbReference type="PANTHER" id="PTHR43245">
    <property type="entry name" value="BIFUNCTIONAL POLYMYXIN RESISTANCE PROTEIN ARNA"/>
    <property type="match status" value="1"/>
</dbReference>
<feature type="domain" description="NAD-dependent epimerase/dehydratase" evidence="1">
    <location>
        <begin position="21"/>
        <end position="251"/>
    </location>
</feature>
<dbReference type="AlphaFoldDB" id="A0A7R7HVA1"/>
<dbReference type="Pfam" id="PF01370">
    <property type="entry name" value="Epimerase"/>
    <property type="match status" value="1"/>
</dbReference>
<dbReference type="Proteomes" id="UP000611640">
    <property type="component" value="Chromosome"/>
</dbReference>
<dbReference type="SUPFAM" id="SSF51735">
    <property type="entry name" value="NAD(P)-binding Rossmann-fold domains"/>
    <property type="match status" value="1"/>
</dbReference>
<dbReference type="PANTHER" id="PTHR43245:SF52">
    <property type="entry name" value="NAD-DEPENDENT EPIMERASE_DEHYDRATASE"/>
    <property type="match status" value="1"/>
</dbReference>
<keyword evidence="3" id="KW-1185">Reference proteome</keyword>